<comment type="similarity">
    <text evidence="5">In the N-terminal section; belongs to the long-chain O-acyltransferase family.</text>
</comment>
<dbReference type="InterPro" id="IPR045034">
    <property type="entry name" value="O-acyltransferase_WSD1-like"/>
</dbReference>
<name>A0A1D2MRD9_ORCCI</name>
<feature type="non-terminal residue" evidence="11">
    <location>
        <position position="1"/>
    </location>
</feature>
<feature type="domain" description="O-acyltransferase WSD1 C-terminal" evidence="10">
    <location>
        <begin position="355"/>
        <end position="478"/>
    </location>
</feature>
<evidence type="ECO:0000256" key="3">
    <source>
        <dbReference type="ARBA" id="ARBA00022679"/>
    </source>
</evidence>
<evidence type="ECO:0000256" key="5">
    <source>
        <dbReference type="ARBA" id="ARBA00024360"/>
    </source>
</evidence>
<evidence type="ECO:0000256" key="8">
    <source>
        <dbReference type="SAM" id="Phobius"/>
    </source>
</evidence>
<dbReference type="Pfam" id="PF03007">
    <property type="entry name" value="WS_DGAT_cat"/>
    <property type="match status" value="1"/>
</dbReference>
<dbReference type="EMBL" id="LJIJ01000667">
    <property type="protein sequence ID" value="ODM95461.1"/>
    <property type="molecule type" value="Genomic_DNA"/>
</dbReference>
<evidence type="ECO:0000256" key="1">
    <source>
        <dbReference type="ARBA" id="ARBA00004771"/>
    </source>
</evidence>
<reference evidence="11 12" key="1">
    <citation type="journal article" date="2016" name="Genome Biol. Evol.">
        <title>Gene Family Evolution Reflects Adaptation to Soil Environmental Stressors in the Genome of the Collembolan Orchesella cincta.</title>
        <authorList>
            <person name="Faddeeva-Vakhrusheva A."/>
            <person name="Derks M.F."/>
            <person name="Anvar S.Y."/>
            <person name="Agamennone V."/>
            <person name="Suring W."/>
            <person name="Smit S."/>
            <person name="van Straalen N.M."/>
            <person name="Roelofs D."/>
        </authorList>
    </citation>
    <scope>NUCLEOTIDE SEQUENCE [LARGE SCALE GENOMIC DNA]</scope>
    <source>
        <tissue evidence="11">Mixed pool</tissue>
    </source>
</reference>
<keyword evidence="8" id="KW-1133">Transmembrane helix</keyword>
<comment type="catalytic activity">
    <reaction evidence="7">
        <text>an acyl-CoA + a 1,2-diacyl-sn-glycerol = a triacyl-sn-glycerol + CoA</text>
        <dbReference type="Rhea" id="RHEA:10868"/>
        <dbReference type="ChEBI" id="CHEBI:17815"/>
        <dbReference type="ChEBI" id="CHEBI:57287"/>
        <dbReference type="ChEBI" id="CHEBI:58342"/>
        <dbReference type="ChEBI" id="CHEBI:64615"/>
        <dbReference type="EC" id="2.3.1.20"/>
    </reaction>
</comment>
<dbReference type="OrthoDB" id="619536at2759"/>
<dbReference type="GO" id="GO:0047196">
    <property type="term" value="F:long-chain-alcohol O-fatty-acyltransferase activity"/>
    <property type="evidence" value="ECO:0007669"/>
    <property type="project" value="UniProtKB-EC"/>
</dbReference>
<dbReference type="AlphaFoldDB" id="A0A1D2MRD9"/>
<feature type="transmembrane region" description="Helical" evidence="8">
    <location>
        <begin position="12"/>
        <end position="37"/>
    </location>
</feature>
<evidence type="ECO:0000256" key="6">
    <source>
        <dbReference type="ARBA" id="ARBA00047604"/>
    </source>
</evidence>
<organism evidence="11 12">
    <name type="scientific">Orchesella cincta</name>
    <name type="common">Springtail</name>
    <name type="synonym">Podura cincta</name>
    <dbReference type="NCBI Taxonomy" id="48709"/>
    <lineage>
        <taxon>Eukaryota</taxon>
        <taxon>Metazoa</taxon>
        <taxon>Ecdysozoa</taxon>
        <taxon>Arthropoda</taxon>
        <taxon>Hexapoda</taxon>
        <taxon>Collembola</taxon>
        <taxon>Entomobryomorpha</taxon>
        <taxon>Entomobryoidea</taxon>
        <taxon>Orchesellidae</taxon>
        <taxon>Orchesellinae</taxon>
        <taxon>Orchesella</taxon>
    </lineage>
</organism>
<gene>
    <name evidence="11" type="ORF">Ocin01_11220</name>
</gene>
<evidence type="ECO:0000256" key="2">
    <source>
        <dbReference type="ARBA" id="ARBA00005189"/>
    </source>
</evidence>
<dbReference type="GO" id="GO:0019432">
    <property type="term" value="P:triglyceride biosynthetic process"/>
    <property type="evidence" value="ECO:0007669"/>
    <property type="project" value="UniProtKB-UniPathway"/>
</dbReference>
<protein>
    <submittedName>
        <fullName evidence="11">Uncharacterized protein</fullName>
    </submittedName>
</protein>
<dbReference type="STRING" id="48709.A0A1D2MRD9"/>
<comment type="caution">
    <text evidence="11">The sequence shown here is derived from an EMBL/GenBank/DDBJ whole genome shotgun (WGS) entry which is preliminary data.</text>
</comment>
<dbReference type="UniPathway" id="UPA00282"/>
<evidence type="ECO:0000256" key="7">
    <source>
        <dbReference type="ARBA" id="ARBA00048109"/>
    </source>
</evidence>
<proteinExistence type="inferred from homology"/>
<keyword evidence="8" id="KW-0812">Transmembrane</keyword>
<keyword evidence="4" id="KW-0012">Acyltransferase</keyword>
<keyword evidence="12" id="KW-1185">Reference proteome</keyword>
<dbReference type="GO" id="GO:0004144">
    <property type="term" value="F:diacylglycerol O-acyltransferase activity"/>
    <property type="evidence" value="ECO:0007669"/>
    <property type="project" value="UniProtKB-EC"/>
</dbReference>
<evidence type="ECO:0000313" key="12">
    <source>
        <dbReference type="Proteomes" id="UP000094527"/>
    </source>
</evidence>
<evidence type="ECO:0000313" key="11">
    <source>
        <dbReference type="EMBL" id="ODM95461.1"/>
    </source>
</evidence>
<feature type="domain" description="O-acyltransferase WSD1-like N-terminal" evidence="9">
    <location>
        <begin position="118"/>
        <end position="230"/>
    </location>
</feature>
<comment type="pathway">
    <text evidence="1">Glycerolipid metabolism; triacylglycerol biosynthesis.</text>
</comment>
<sequence>HTKASEESNLHFVFRLVWSSIVGIFIIIPGFMILYVINETMRFIANYRLRRKYGPKTTVLEEGSDAVWLYRAQNGKRQILYLAINDEPMDLEKHQQNYMDKILCRPEYQKLKQIFAIDFGFNIQKYDVNFDIKNHVKIFEGSEDRIITEEELMDHVLPVLSEEMDESKPQWEDVIIPKFKYERTDSKLRSARIFRIHHAYMDGGSNLLMIADTQYEGKDKYPFVVDPTAPTKIALWKRALYKFNCVLLFSWVILHGLYAPTAKVVRNRFRTPLLSGKTNYGWSKPIPMELLQKIRTATGQSMPTILMSVLGGAIRKLNEKFPCKNNIEVGENDENEITVGMVAGIFPYPDLKLKNRHSIFHMKIDISDKTPLSRLASTCGTMQKAVWDPHVYLNLFIPSLFGRTPIWFSDACMSVMGFPLVLSNIPVAQKQVKLWDNEVLDIGGWPPMLSICGIGFVTIRYGDGLRFCANSDKAAISKEELDFLISQIIEEVHNLAREVGHHQHRTSGPVDKRPVLNFEDNFLQLDQNNKSSLRFRLNNSINTIKDSLYKIRDP</sequence>
<evidence type="ECO:0000259" key="10">
    <source>
        <dbReference type="Pfam" id="PF06974"/>
    </source>
</evidence>
<keyword evidence="3" id="KW-0808">Transferase</keyword>
<dbReference type="InterPro" id="IPR009721">
    <property type="entry name" value="O-acyltransferase_WSD1_C"/>
</dbReference>
<feature type="transmembrane region" description="Helical" evidence="8">
    <location>
        <begin position="239"/>
        <end position="258"/>
    </location>
</feature>
<dbReference type="Pfam" id="PF06974">
    <property type="entry name" value="WS_DGAT_C"/>
    <property type="match status" value="1"/>
</dbReference>
<dbReference type="OMA" id="ARIFRIH"/>
<comment type="catalytic activity">
    <reaction evidence="6">
        <text>a long chain fatty alcohol + a fatty acyl-CoA = a long-chain alcohol wax ester + CoA</text>
        <dbReference type="Rhea" id="RHEA:38443"/>
        <dbReference type="ChEBI" id="CHEBI:17135"/>
        <dbReference type="ChEBI" id="CHEBI:57287"/>
        <dbReference type="ChEBI" id="CHEBI:77636"/>
        <dbReference type="ChEBI" id="CHEBI:235323"/>
        <dbReference type="EC" id="2.3.1.75"/>
    </reaction>
</comment>
<accession>A0A1D2MRD9</accession>
<dbReference type="InterPro" id="IPR004255">
    <property type="entry name" value="O-acyltransferase_WSD1_N"/>
</dbReference>
<dbReference type="Proteomes" id="UP000094527">
    <property type="component" value="Unassembled WGS sequence"/>
</dbReference>
<keyword evidence="8" id="KW-0472">Membrane</keyword>
<dbReference type="GO" id="GO:0005886">
    <property type="term" value="C:plasma membrane"/>
    <property type="evidence" value="ECO:0007669"/>
    <property type="project" value="TreeGrafter"/>
</dbReference>
<dbReference type="PANTHER" id="PTHR31650">
    <property type="entry name" value="O-ACYLTRANSFERASE (WSD1-LIKE) FAMILY PROTEIN"/>
    <property type="match status" value="1"/>
</dbReference>
<dbReference type="PANTHER" id="PTHR31650:SF1">
    <property type="entry name" value="WAX ESTER SYNTHASE_DIACYLGLYCEROL ACYLTRANSFERASE 4-RELATED"/>
    <property type="match status" value="1"/>
</dbReference>
<evidence type="ECO:0000256" key="4">
    <source>
        <dbReference type="ARBA" id="ARBA00023315"/>
    </source>
</evidence>
<evidence type="ECO:0000259" key="9">
    <source>
        <dbReference type="Pfam" id="PF03007"/>
    </source>
</evidence>
<comment type="pathway">
    <text evidence="2">Lipid metabolism.</text>
</comment>